<organism evidence="1 2">
    <name type="scientific">Siccirubricoccus soli</name>
    <dbReference type="NCBI Taxonomy" id="2899147"/>
    <lineage>
        <taxon>Bacteria</taxon>
        <taxon>Pseudomonadati</taxon>
        <taxon>Pseudomonadota</taxon>
        <taxon>Alphaproteobacteria</taxon>
        <taxon>Acetobacterales</taxon>
        <taxon>Roseomonadaceae</taxon>
        <taxon>Siccirubricoccus</taxon>
    </lineage>
</organism>
<sequence length="123" mass="13232">MLRNADTHSSDIVRRVSAAEIEAAVVDQVRALLRQPEVVAGTWLAARAEVPDLKEGEVREALARLDPLWGDLFPAEQARIVRALVERVVVGPAGADIRLRVEGLAGLVRDLTAVAPEALRVAA</sequence>
<dbReference type="RefSeq" id="WP_252951812.1">
    <property type="nucleotide sequence ID" value="NZ_JAFIRR010000016.1"/>
</dbReference>
<keyword evidence="2" id="KW-1185">Reference proteome</keyword>
<accession>A0ABT1CZW9</accession>
<reference evidence="1 2" key="1">
    <citation type="submission" date="2021-12" db="EMBL/GenBank/DDBJ databases">
        <title>Siccirubricoccus leaddurans sp. nov., a high concentration Zn2+ tolerance bacterium.</title>
        <authorList>
            <person name="Cao Y."/>
        </authorList>
    </citation>
    <scope>NUCLEOTIDE SEQUENCE [LARGE SCALE GENOMIC DNA]</scope>
    <source>
        <strain evidence="1 2">KC 17139</strain>
    </source>
</reference>
<gene>
    <name evidence="1" type="ORF">JYK14_03370</name>
</gene>
<dbReference type="Proteomes" id="UP001523392">
    <property type="component" value="Unassembled WGS sequence"/>
</dbReference>
<evidence type="ECO:0000313" key="2">
    <source>
        <dbReference type="Proteomes" id="UP001523392"/>
    </source>
</evidence>
<protein>
    <recommendedName>
        <fullName evidence="3">Tetrapyrrole biosynthesis glutamyl-tRNA reductase dimerisation domain-containing protein</fullName>
    </recommendedName>
</protein>
<name>A0ABT1CZW9_9PROT</name>
<evidence type="ECO:0008006" key="3">
    <source>
        <dbReference type="Google" id="ProtNLM"/>
    </source>
</evidence>
<evidence type="ECO:0000313" key="1">
    <source>
        <dbReference type="EMBL" id="MCO6415216.1"/>
    </source>
</evidence>
<dbReference type="EMBL" id="JAFIRR010000016">
    <property type="protein sequence ID" value="MCO6415216.1"/>
    <property type="molecule type" value="Genomic_DNA"/>
</dbReference>
<proteinExistence type="predicted"/>
<comment type="caution">
    <text evidence="1">The sequence shown here is derived from an EMBL/GenBank/DDBJ whole genome shotgun (WGS) entry which is preliminary data.</text>
</comment>